<reference evidence="1 2" key="1">
    <citation type="submission" date="2020-02" db="EMBL/GenBank/DDBJ databases">
        <title>Genome sequence of strain CCNWXJ40-4.</title>
        <authorList>
            <person name="Gao J."/>
            <person name="Sun J."/>
        </authorList>
    </citation>
    <scope>NUCLEOTIDE SEQUENCE [LARGE SCALE GENOMIC DNA]</scope>
    <source>
        <strain evidence="1 2">CCNWXJ 40-4</strain>
    </source>
</reference>
<dbReference type="AlphaFoldDB" id="A0A6G4WK93"/>
<dbReference type="Proteomes" id="UP001642900">
    <property type="component" value="Unassembled WGS sequence"/>
</dbReference>
<dbReference type="RefSeq" id="WP_165033111.1">
    <property type="nucleotide sequence ID" value="NZ_JAAKZF010000065.1"/>
</dbReference>
<gene>
    <name evidence="1" type="ORF">G6N73_27285</name>
</gene>
<sequence>MPRCAHYRAMPFFWLDFYWSAVHALEKYLKAVLLMNGLSAKAPAGGFISIG</sequence>
<evidence type="ECO:0000313" key="2">
    <source>
        <dbReference type="Proteomes" id="UP001642900"/>
    </source>
</evidence>
<accession>A0A6G4WK93</accession>
<keyword evidence="2" id="KW-1185">Reference proteome</keyword>
<proteinExistence type="predicted"/>
<comment type="caution">
    <text evidence="1">The sequence shown here is derived from an EMBL/GenBank/DDBJ whole genome shotgun (WGS) entry which is preliminary data.</text>
</comment>
<organism evidence="1 2">
    <name type="scientific">Allomesorhizobium camelthorni</name>
    <dbReference type="NCBI Taxonomy" id="475069"/>
    <lineage>
        <taxon>Bacteria</taxon>
        <taxon>Pseudomonadati</taxon>
        <taxon>Pseudomonadota</taxon>
        <taxon>Alphaproteobacteria</taxon>
        <taxon>Hyphomicrobiales</taxon>
        <taxon>Phyllobacteriaceae</taxon>
        <taxon>Allomesorhizobium</taxon>
    </lineage>
</organism>
<dbReference type="EMBL" id="JAAKZF010000065">
    <property type="protein sequence ID" value="NGO54778.1"/>
    <property type="molecule type" value="Genomic_DNA"/>
</dbReference>
<protein>
    <submittedName>
        <fullName evidence="1">Uncharacterized protein</fullName>
    </submittedName>
</protein>
<name>A0A6G4WK93_9HYPH</name>
<evidence type="ECO:0000313" key="1">
    <source>
        <dbReference type="EMBL" id="NGO54778.1"/>
    </source>
</evidence>